<reference evidence="2 3" key="1">
    <citation type="submission" date="2019-08" db="EMBL/GenBank/DDBJ databases">
        <title>Deep-cultivation of Planctomycetes and their phenomic and genomic characterization uncovers novel biology.</title>
        <authorList>
            <person name="Wiegand S."/>
            <person name="Jogler M."/>
            <person name="Boedeker C."/>
            <person name="Pinto D."/>
            <person name="Vollmers J."/>
            <person name="Rivas-Marin E."/>
            <person name="Kohn T."/>
            <person name="Peeters S.H."/>
            <person name="Heuer A."/>
            <person name="Rast P."/>
            <person name="Oberbeckmann S."/>
            <person name="Bunk B."/>
            <person name="Jeske O."/>
            <person name="Meyerdierks A."/>
            <person name="Storesund J.E."/>
            <person name="Kallscheuer N."/>
            <person name="Luecker S."/>
            <person name="Lage O.M."/>
            <person name="Pohl T."/>
            <person name="Merkel B.J."/>
            <person name="Hornburger P."/>
            <person name="Mueller R.-W."/>
            <person name="Bruemmer F."/>
            <person name="Labrenz M."/>
            <person name="Spormann A.M."/>
            <person name="Op den Camp H."/>
            <person name="Overmann J."/>
            <person name="Amann R."/>
            <person name="Jetten M.S.M."/>
            <person name="Mascher T."/>
            <person name="Medema M.H."/>
            <person name="Devos D.P."/>
            <person name="Kaster A.-K."/>
            <person name="Ovreas L."/>
            <person name="Rohde M."/>
            <person name="Galperin M.Y."/>
            <person name="Jogler C."/>
        </authorList>
    </citation>
    <scope>NUCLEOTIDE SEQUENCE [LARGE SCALE GENOMIC DNA]</scope>
    <source>
        <strain evidence="2 3">Pr1d</strain>
    </source>
</reference>
<organism evidence="2 3">
    <name type="scientific">Bythopirellula goksoeyrii</name>
    <dbReference type="NCBI Taxonomy" id="1400387"/>
    <lineage>
        <taxon>Bacteria</taxon>
        <taxon>Pseudomonadati</taxon>
        <taxon>Planctomycetota</taxon>
        <taxon>Planctomycetia</taxon>
        <taxon>Pirellulales</taxon>
        <taxon>Lacipirellulaceae</taxon>
        <taxon>Bythopirellula</taxon>
    </lineage>
</organism>
<feature type="transmembrane region" description="Helical" evidence="1">
    <location>
        <begin position="143"/>
        <end position="166"/>
    </location>
</feature>
<keyword evidence="1" id="KW-0472">Membrane</keyword>
<protein>
    <recommendedName>
        <fullName evidence="4">Sulfate transporter family protein</fullName>
    </recommendedName>
</protein>
<evidence type="ECO:0000313" key="2">
    <source>
        <dbReference type="EMBL" id="QEG36962.1"/>
    </source>
</evidence>
<evidence type="ECO:0008006" key="4">
    <source>
        <dbReference type="Google" id="ProtNLM"/>
    </source>
</evidence>
<name>A0A5B9QH74_9BACT</name>
<keyword evidence="3" id="KW-1185">Reference proteome</keyword>
<feature type="transmembrane region" description="Helical" evidence="1">
    <location>
        <begin position="324"/>
        <end position="340"/>
    </location>
</feature>
<gene>
    <name evidence="2" type="ORF">Pr1d_43020</name>
</gene>
<keyword evidence="1" id="KW-0812">Transmembrane</keyword>
<feature type="transmembrane region" description="Helical" evidence="1">
    <location>
        <begin position="295"/>
        <end position="317"/>
    </location>
</feature>
<dbReference type="PANTHER" id="PTHR31970">
    <property type="match status" value="1"/>
</dbReference>
<evidence type="ECO:0000313" key="3">
    <source>
        <dbReference type="Proteomes" id="UP000323917"/>
    </source>
</evidence>
<feature type="transmembrane region" description="Helical" evidence="1">
    <location>
        <begin position="213"/>
        <end position="236"/>
    </location>
</feature>
<keyword evidence="1" id="KW-1133">Transmembrane helix</keyword>
<accession>A0A5B9QH74</accession>
<evidence type="ECO:0000256" key="1">
    <source>
        <dbReference type="SAM" id="Phobius"/>
    </source>
</evidence>
<feature type="transmembrane region" description="Helical" evidence="1">
    <location>
        <begin position="352"/>
        <end position="381"/>
    </location>
</feature>
<sequence>MNDADSQTKHSNSAWIRFDRNELAGSFGDIGTDLPLIVAMIPAAGLNGSTVFIVFGLLQILTGILYGVPMPMQPLKAMAVLVITQKIAGDVLFGAGLAIAVIMLGLSLTGALTWLARAIPRCVVRGIQFGLGLKLASMALKDYVPSLGTSGYVLAMVCFIIVVLLWGNRRVPAALLVILLGLLYASLATIDWSSVHLAHSINLPTLNIPTWDAIWTGLIVLALPQIPLSLSNSVIATEQTLHDLFPQRAIGVRKIGITYAVANFFASLLGGIPVCHGCGGLAGHYAFGARTGGSVVIYGTMYLLLGLLLGSTVDVLVAAYPRPVLGVILLFEAVVLMLLVRDMADEKKKFTIVLLVGAIAFGIKQGFLIGLLIGTAIWYFWQWRERRENTSEITSEGNL</sequence>
<proteinExistence type="predicted"/>
<dbReference type="AlphaFoldDB" id="A0A5B9QH74"/>
<feature type="transmembrane region" description="Helical" evidence="1">
    <location>
        <begin position="50"/>
        <end position="70"/>
    </location>
</feature>
<dbReference type="PANTHER" id="PTHR31970:SF9">
    <property type="entry name" value="MOLYBDATE TRANSPORTER 2"/>
    <property type="match status" value="1"/>
</dbReference>
<dbReference type="KEGG" id="bgok:Pr1d_43020"/>
<dbReference type="GO" id="GO:0015098">
    <property type="term" value="F:molybdate ion transmembrane transporter activity"/>
    <property type="evidence" value="ECO:0007669"/>
    <property type="project" value="InterPro"/>
</dbReference>
<dbReference type="InterPro" id="IPR031563">
    <property type="entry name" value="MOT1/MOT2"/>
</dbReference>
<feature type="transmembrane region" description="Helical" evidence="1">
    <location>
        <begin position="173"/>
        <end position="193"/>
    </location>
</feature>
<dbReference type="Proteomes" id="UP000323917">
    <property type="component" value="Chromosome"/>
</dbReference>
<feature type="transmembrane region" description="Helical" evidence="1">
    <location>
        <begin position="257"/>
        <end position="283"/>
    </location>
</feature>
<dbReference type="EMBL" id="CP042913">
    <property type="protein sequence ID" value="QEG36962.1"/>
    <property type="molecule type" value="Genomic_DNA"/>
</dbReference>
<dbReference type="Pfam" id="PF16983">
    <property type="entry name" value="MFS_MOT1"/>
    <property type="match status" value="2"/>
</dbReference>
<feature type="transmembrane region" description="Helical" evidence="1">
    <location>
        <begin position="91"/>
        <end position="116"/>
    </location>
</feature>
<dbReference type="RefSeq" id="WP_148075250.1">
    <property type="nucleotide sequence ID" value="NZ_CP042913.1"/>
</dbReference>
<dbReference type="OrthoDB" id="7361398at2"/>